<dbReference type="EMBL" id="JTJC03000009">
    <property type="protein sequence ID" value="NHC37559.1"/>
    <property type="molecule type" value="Genomic_DNA"/>
</dbReference>
<dbReference type="AlphaFoldDB" id="A0A9X5I7A4"/>
<evidence type="ECO:0000313" key="2">
    <source>
        <dbReference type="Proteomes" id="UP000031532"/>
    </source>
</evidence>
<protein>
    <submittedName>
        <fullName evidence="1">Uncharacterized protein</fullName>
    </submittedName>
</protein>
<comment type="caution">
    <text evidence="1">The sequence shown here is derived from an EMBL/GenBank/DDBJ whole genome shotgun (WGS) entry which is preliminary data.</text>
</comment>
<evidence type="ECO:0000313" key="1">
    <source>
        <dbReference type="EMBL" id="NHC37559.1"/>
    </source>
</evidence>
<gene>
    <name evidence="1" type="ORF">QH73_0023475</name>
</gene>
<keyword evidence="2" id="KW-1185">Reference proteome</keyword>
<sequence length="84" mass="9456">MKESNILARSLVLRSHVIIGIDGENGTADRALTYSSSLYRADSRTTRFYYTKRNLCDRSSLETRESKIAYSGASCGILIYINLK</sequence>
<reference evidence="1 2" key="1">
    <citation type="journal article" date="2015" name="Genome Announc.">
        <title>Draft Genome Sequence of the Terrestrial Cyanobacterium Scytonema millei VB511283, Isolated from Eastern India.</title>
        <authorList>
            <person name="Sen D."/>
            <person name="Chandrababunaidu M.M."/>
            <person name="Singh D."/>
            <person name="Sanghi N."/>
            <person name="Ghorai A."/>
            <person name="Mishra G.P."/>
            <person name="Madduluri M."/>
            <person name="Adhikary S.P."/>
            <person name="Tripathy S."/>
        </authorList>
    </citation>
    <scope>NUCLEOTIDE SEQUENCE [LARGE SCALE GENOMIC DNA]</scope>
    <source>
        <strain evidence="1 2">VB511283</strain>
    </source>
</reference>
<organism evidence="1 2">
    <name type="scientific">Scytonema millei VB511283</name>
    <dbReference type="NCBI Taxonomy" id="1245923"/>
    <lineage>
        <taxon>Bacteria</taxon>
        <taxon>Bacillati</taxon>
        <taxon>Cyanobacteriota</taxon>
        <taxon>Cyanophyceae</taxon>
        <taxon>Nostocales</taxon>
        <taxon>Scytonemataceae</taxon>
        <taxon>Scytonema</taxon>
    </lineage>
</organism>
<dbReference type="RefSeq" id="WP_132867501.1">
    <property type="nucleotide sequence ID" value="NZ_JTJC03000009.1"/>
</dbReference>
<proteinExistence type="predicted"/>
<name>A0A9X5I7A4_9CYAN</name>
<dbReference type="Proteomes" id="UP000031532">
    <property type="component" value="Unassembled WGS sequence"/>
</dbReference>
<accession>A0A9X5I7A4</accession>